<dbReference type="EMBL" id="LFIV01000001">
    <property type="protein sequence ID" value="KZL78682.1"/>
    <property type="molecule type" value="Genomic_DNA"/>
</dbReference>
<feature type="non-terminal residue" evidence="1">
    <location>
        <position position="356"/>
    </location>
</feature>
<comment type="caution">
    <text evidence="1">The sequence shown here is derived from an EMBL/GenBank/DDBJ whole genome shotgun (WGS) entry which is preliminary data.</text>
</comment>
<feature type="non-terminal residue" evidence="1">
    <location>
        <position position="1"/>
    </location>
</feature>
<accession>A0A166ZBP6</accession>
<name>A0A166ZBP6_9PEZI</name>
<dbReference type="PANTHER" id="PTHR47685">
    <property type="entry name" value="MAGNESIUM TRANSPORT PROTEIN CORA"/>
    <property type="match status" value="1"/>
</dbReference>
<dbReference type="InterPro" id="IPR050829">
    <property type="entry name" value="CorA_MIT"/>
</dbReference>
<reference evidence="1 2" key="1">
    <citation type="submission" date="2015-06" db="EMBL/GenBank/DDBJ databases">
        <title>Survival trade-offs in plant roots during colonization by closely related pathogenic and mutualistic fungi.</title>
        <authorList>
            <person name="Hacquard S."/>
            <person name="Kracher B."/>
            <person name="Hiruma K."/>
            <person name="Weinman A."/>
            <person name="Muench P."/>
            <person name="Garrido Oter R."/>
            <person name="Ver Loren van Themaat E."/>
            <person name="Dallerey J.-F."/>
            <person name="Damm U."/>
            <person name="Henrissat B."/>
            <person name="Lespinet O."/>
            <person name="Thon M."/>
            <person name="Kemen E."/>
            <person name="McHardy A.C."/>
            <person name="Schulze-Lefert P."/>
            <person name="O'Connell R.J."/>
        </authorList>
    </citation>
    <scope>NUCLEOTIDE SEQUENCE [LARGE SCALE GENOMIC DNA]</scope>
    <source>
        <strain evidence="1 2">0861</strain>
    </source>
</reference>
<dbReference type="Proteomes" id="UP000076552">
    <property type="component" value="Unassembled WGS sequence"/>
</dbReference>
<dbReference type="PANTHER" id="PTHR47685:SF1">
    <property type="entry name" value="MAGNESIUM TRANSPORT PROTEIN CORA"/>
    <property type="match status" value="1"/>
</dbReference>
<protein>
    <submittedName>
        <fullName evidence="1">Ankyrin repeat protein</fullName>
    </submittedName>
</protein>
<gene>
    <name evidence="1" type="ORF">CT0861_03734</name>
</gene>
<organism evidence="1 2">
    <name type="scientific">Colletotrichum tofieldiae</name>
    <dbReference type="NCBI Taxonomy" id="708197"/>
    <lineage>
        <taxon>Eukaryota</taxon>
        <taxon>Fungi</taxon>
        <taxon>Dikarya</taxon>
        <taxon>Ascomycota</taxon>
        <taxon>Pezizomycotina</taxon>
        <taxon>Sordariomycetes</taxon>
        <taxon>Hypocreomycetidae</taxon>
        <taxon>Glomerellales</taxon>
        <taxon>Glomerellaceae</taxon>
        <taxon>Colletotrichum</taxon>
        <taxon>Colletotrichum spaethianum species complex</taxon>
    </lineage>
</organism>
<sequence length="356" mass="40619">LSGLNDHTLQAYLNGSKAFIDDAYDEIQCPAHHPGIRRPSFVPFHKSHDEIFSLVVPYFNAESLECLKSQAEASSCQNERCKTDRSTEKALKEFYNKADGLSKSWHEPCTLDQSYYVFLQDEDTSRRNEGQVVAKHANRPSGQGKHERNILMVNQMWIWKIDSETIVTAFPNCRRDHGKDDKNGNLSARISEAIRQDPPQSAGSLILLMMQCAIEFVDAPTNCGLGEDVLHIFNQSIASQAEKETVRYGNFDAAQQKNAAILNAETRNDRDKDEDQMCDIGAEIMHLREVKDIKDELRMIERVFSDQRLVINRYRAIKEGLPQSEKDDLERLKEGLGFRISRVRELLEDARSVELS</sequence>
<evidence type="ECO:0000313" key="2">
    <source>
        <dbReference type="Proteomes" id="UP000076552"/>
    </source>
</evidence>
<evidence type="ECO:0000313" key="1">
    <source>
        <dbReference type="EMBL" id="KZL78682.1"/>
    </source>
</evidence>
<dbReference type="AlphaFoldDB" id="A0A166ZBP6"/>
<keyword evidence="2" id="KW-1185">Reference proteome</keyword>
<proteinExistence type="predicted"/>